<keyword evidence="2" id="KW-1185">Reference proteome</keyword>
<evidence type="ECO:0000313" key="2">
    <source>
        <dbReference type="Proteomes" id="UP001589890"/>
    </source>
</evidence>
<dbReference type="InterPro" id="IPR032710">
    <property type="entry name" value="NTF2-like_dom_sf"/>
</dbReference>
<proteinExistence type="predicted"/>
<dbReference type="SUPFAM" id="SSF54427">
    <property type="entry name" value="NTF2-like"/>
    <property type="match status" value="1"/>
</dbReference>
<reference evidence="1 2" key="1">
    <citation type="submission" date="2024-09" db="EMBL/GenBank/DDBJ databases">
        <authorList>
            <person name="Sun Q."/>
            <person name="Mori K."/>
        </authorList>
    </citation>
    <scope>NUCLEOTIDE SEQUENCE [LARGE SCALE GENOMIC DNA]</scope>
    <source>
        <strain evidence="1 2">CGMCC 1.15906</strain>
    </source>
</reference>
<dbReference type="RefSeq" id="WP_380043442.1">
    <property type="nucleotide sequence ID" value="NZ_JBHLTC010000001.1"/>
</dbReference>
<comment type="caution">
    <text evidence="1">The sequence shown here is derived from an EMBL/GenBank/DDBJ whole genome shotgun (WGS) entry which is preliminary data.</text>
</comment>
<dbReference type="EMBL" id="JBHLTC010000001">
    <property type="protein sequence ID" value="MFC0622766.1"/>
    <property type="molecule type" value="Genomic_DNA"/>
</dbReference>
<dbReference type="Gene3D" id="3.10.450.50">
    <property type="match status" value="1"/>
</dbReference>
<protein>
    <submittedName>
        <fullName evidence="1">Nuclear transport factor 2 family protein</fullName>
    </submittedName>
</protein>
<sequence length="142" mass="15498">MTDTQTMPTSGFEPTEEDLASVQAWFERYDALAAAHDYEAMADQAVFPLNEVSDDGNGNGKAESISREAFIAQMEQVIGGGPADVEMESTRTPHFLSESLVFVVTEGTMSFGGQTMPMRYGDLLLKVNGQWKFQTMAQGGWG</sequence>
<dbReference type="Proteomes" id="UP001589890">
    <property type="component" value="Unassembled WGS sequence"/>
</dbReference>
<gene>
    <name evidence="1" type="ORF">ACFFGN_01745</name>
</gene>
<name>A0ABV6QDR6_9ACTN</name>
<evidence type="ECO:0000313" key="1">
    <source>
        <dbReference type="EMBL" id="MFC0622766.1"/>
    </source>
</evidence>
<accession>A0ABV6QDR6</accession>
<organism evidence="1 2">
    <name type="scientific">Kribbella deserti</name>
    <dbReference type="NCBI Taxonomy" id="1926257"/>
    <lineage>
        <taxon>Bacteria</taxon>
        <taxon>Bacillati</taxon>
        <taxon>Actinomycetota</taxon>
        <taxon>Actinomycetes</taxon>
        <taxon>Propionibacteriales</taxon>
        <taxon>Kribbellaceae</taxon>
        <taxon>Kribbella</taxon>
    </lineage>
</organism>